<dbReference type="STRING" id="1909395.BKM31_19270"/>
<evidence type="ECO:0000256" key="3">
    <source>
        <dbReference type="SAM" id="Phobius"/>
    </source>
</evidence>
<dbReference type="AlphaFoldDB" id="A0A1U9ZZG5"/>
<feature type="domain" description="Peptidoglycan binding-like" evidence="4">
    <location>
        <begin position="133"/>
        <end position="183"/>
    </location>
</feature>
<dbReference type="Gene3D" id="2.40.420.20">
    <property type="match status" value="1"/>
</dbReference>
<dbReference type="InterPro" id="IPR036366">
    <property type="entry name" value="PGBDSf"/>
</dbReference>
<dbReference type="Pfam" id="PF01471">
    <property type="entry name" value="PG_binding_1"/>
    <property type="match status" value="1"/>
</dbReference>
<evidence type="ECO:0000256" key="2">
    <source>
        <dbReference type="ARBA" id="ARBA00023054"/>
    </source>
</evidence>
<evidence type="ECO:0000313" key="5">
    <source>
        <dbReference type="EMBL" id="AQZ63319.1"/>
    </source>
</evidence>
<dbReference type="EMBL" id="CP017717">
    <property type="protein sequence ID" value="AQZ63319.1"/>
    <property type="molecule type" value="Genomic_DNA"/>
</dbReference>
<dbReference type="GO" id="GO:0030313">
    <property type="term" value="C:cell envelope"/>
    <property type="evidence" value="ECO:0007669"/>
    <property type="project" value="UniProtKB-SubCell"/>
</dbReference>
<dbReference type="KEGG" id="noa:BKM31_19270"/>
<dbReference type="PANTHER" id="PTHR32347">
    <property type="entry name" value="EFFLUX SYSTEM COMPONENT YKNX-RELATED"/>
    <property type="match status" value="1"/>
</dbReference>
<feature type="transmembrane region" description="Helical" evidence="3">
    <location>
        <begin position="18"/>
        <end position="39"/>
    </location>
</feature>
<keyword evidence="3" id="KW-0812">Transmembrane</keyword>
<keyword evidence="6" id="KW-1185">Reference proteome</keyword>
<comment type="subcellular location">
    <subcellularLocation>
        <location evidence="1">Cell envelope</location>
    </subcellularLocation>
</comment>
<accession>A0A1U9ZZG5</accession>
<dbReference type="RefSeq" id="WP_080039494.1">
    <property type="nucleotide sequence ID" value="NZ_CP017717.1"/>
</dbReference>
<dbReference type="InterPro" id="IPR002477">
    <property type="entry name" value="Peptidoglycan-bd-like"/>
</dbReference>
<dbReference type="SUPFAM" id="SSF47090">
    <property type="entry name" value="PGBD-like"/>
    <property type="match status" value="1"/>
</dbReference>
<keyword evidence="3" id="KW-0472">Membrane</keyword>
<dbReference type="OrthoDB" id="3268648at2"/>
<organism evidence="5 6">
    <name type="scientific">[Actinomadura] parvosata subsp. kistnae</name>
    <dbReference type="NCBI Taxonomy" id="1909395"/>
    <lineage>
        <taxon>Bacteria</taxon>
        <taxon>Bacillati</taxon>
        <taxon>Actinomycetota</taxon>
        <taxon>Actinomycetes</taxon>
        <taxon>Streptosporangiales</taxon>
        <taxon>Streptosporangiaceae</taxon>
        <taxon>Nonomuraea</taxon>
    </lineage>
</organism>
<dbReference type="InterPro" id="IPR036365">
    <property type="entry name" value="PGBD-like_sf"/>
</dbReference>
<dbReference type="InterPro" id="IPR050465">
    <property type="entry name" value="UPF0194_transport"/>
</dbReference>
<evidence type="ECO:0000259" key="4">
    <source>
        <dbReference type="Pfam" id="PF01471"/>
    </source>
</evidence>
<name>A0A1U9ZZG5_9ACTN</name>
<proteinExistence type="predicted"/>
<keyword evidence="3" id="KW-1133">Transmembrane helix</keyword>
<protein>
    <recommendedName>
        <fullName evidence="4">Peptidoglycan binding-like domain-containing protein</fullName>
    </recommendedName>
</protein>
<evidence type="ECO:0000313" key="6">
    <source>
        <dbReference type="Proteomes" id="UP000190797"/>
    </source>
</evidence>
<keyword evidence="2" id="KW-0175">Coiled coil</keyword>
<dbReference type="Gene3D" id="1.10.101.10">
    <property type="entry name" value="PGBD-like superfamily/PGBD"/>
    <property type="match status" value="1"/>
</dbReference>
<dbReference type="Proteomes" id="UP000190797">
    <property type="component" value="Chromosome"/>
</dbReference>
<gene>
    <name evidence="5" type="ORF">BKM31_19270</name>
</gene>
<sequence>MLVEGAAAVTDRRRGRRVLVWAAAALAVTGGAGAALLLADADGPREPPPAPPGPARASVERTTLTERKTVRGRLGYAGRTDVTAAAPGRLTWRPRPGRVVRPGQRLYQVNGEDVILLRGGQPAYRRLRTGDEGADVRQFEQALAALGYTGFTVDGEYTALTADAVRRWQRDRGRKETGEVDPAALWYAEGPVRVDAHRAALGQPLAPGTPVLTLTTPRRVVTVPIRVSDSRLVRVGGAVTVTLPGGATVKGEVASIGSKVTTREGPTGVREDTVDVTVHLPGTRATRRFDRAPVEVSLVSASRRDVLVVPVTALVALPGGGYGVTLLGPGGARDVRVETGMFADGKVEVSAPGLAAGAQVEVAR</sequence>
<evidence type="ECO:0000256" key="1">
    <source>
        <dbReference type="ARBA" id="ARBA00004196"/>
    </source>
</evidence>
<reference evidence="6" key="1">
    <citation type="journal article" date="2017" name="Med. Chem. Commun.">
        <title>Nonomuraea sp. ATCC 55076 harbours the largest actinomycete chromosome to date and the kistamicin biosynthetic gene cluster.</title>
        <authorList>
            <person name="Nazari B."/>
            <person name="Forneris C.C."/>
            <person name="Gibson M.I."/>
            <person name="Moon K."/>
            <person name="Schramma K.R."/>
            <person name="Seyedsayamdost M.R."/>
        </authorList>
    </citation>
    <scope>NUCLEOTIDE SEQUENCE [LARGE SCALE GENOMIC DNA]</scope>
    <source>
        <strain evidence="6">ATCC 55076</strain>
    </source>
</reference>